<sequence>MVTYPVHVRRNGYRGSDARKRAKANSENRDASVLEDYANQLLLAQTRPIQAYFWMELAQGTGLPYETVARLGASIDGGSGGFTAGGMT</sequence>
<gene>
    <name evidence="1" type="ORF">PPGU16_83430</name>
</gene>
<proteinExistence type="predicted"/>
<organism evidence="1 2">
    <name type="scientific">Paraburkholderia largidicola</name>
    <dbReference type="NCBI Taxonomy" id="3014751"/>
    <lineage>
        <taxon>Bacteria</taxon>
        <taxon>Pseudomonadati</taxon>
        <taxon>Pseudomonadota</taxon>
        <taxon>Betaproteobacteria</taxon>
        <taxon>Burkholderiales</taxon>
        <taxon>Burkholderiaceae</taxon>
        <taxon>Paraburkholderia</taxon>
    </lineage>
</organism>
<accession>A0A7I8C2G6</accession>
<evidence type="ECO:0000313" key="2">
    <source>
        <dbReference type="Proteomes" id="UP000510888"/>
    </source>
</evidence>
<dbReference type="Proteomes" id="UP000510888">
    <property type="component" value="Plasmid PPGU16_p2"/>
</dbReference>
<reference evidence="1 2" key="1">
    <citation type="journal article" date="2020" name="Genes (Basel)">
        <title>Genomic Comparison of Insect Gut Symbionts from Divergent Burkholderia Subclades.</title>
        <authorList>
            <person name="Takeshita K."/>
            <person name="Kikuchi Y."/>
        </authorList>
    </citation>
    <scope>NUCLEOTIDE SEQUENCE [LARGE SCALE GENOMIC DNA]</scope>
    <source>
        <strain evidence="1 2">PGU16</strain>
        <plasmid evidence="1 2">PPGU16_p2</plasmid>
    </source>
</reference>
<keyword evidence="2" id="KW-1185">Reference proteome</keyword>
<dbReference type="EMBL" id="AP023177">
    <property type="protein sequence ID" value="BCF95276.1"/>
    <property type="molecule type" value="Genomic_DNA"/>
</dbReference>
<evidence type="ECO:0000313" key="1">
    <source>
        <dbReference type="EMBL" id="BCF95276.1"/>
    </source>
</evidence>
<geneLocation type="plasmid" evidence="1 2">
    <name>PPGU16_p2</name>
</geneLocation>
<name>A0A7I8C2G6_9BURK</name>
<dbReference type="AlphaFoldDB" id="A0A7I8C2G6"/>
<dbReference type="KEGG" id="plad:PPGU16_83430"/>
<dbReference type="RefSeq" id="WP_180727451.1">
    <property type="nucleotide sequence ID" value="NZ_AP023177.1"/>
</dbReference>
<protein>
    <submittedName>
        <fullName evidence="1">Uncharacterized protein</fullName>
    </submittedName>
</protein>
<keyword evidence="1" id="KW-0614">Plasmid</keyword>